<dbReference type="GO" id="GO:0043709">
    <property type="term" value="P:cell adhesion involved in single-species biofilm formation"/>
    <property type="evidence" value="ECO:0007669"/>
    <property type="project" value="TreeGrafter"/>
</dbReference>
<comment type="catalytic activity">
    <reaction evidence="2">
        <text>2 GTP = 3',3'-c-di-GMP + 2 diphosphate</text>
        <dbReference type="Rhea" id="RHEA:24898"/>
        <dbReference type="ChEBI" id="CHEBI:33019"/>
        <dbReference type="ChEBI" id="CHEBI:37565"/>
        <dbReference type="ChEBI" id="CHEBI:58805"/>
        <dbReference type="EC" id="2.7.7.65"/>
    </reaction>
</comment>
<protein>
    <recommendedName>
        <fullName evidence="1">diguanylate cyclase</fullName>
        <ecNumber evidence="1">2.7.7.65</ecNumber>
    </recommendedName>
</protein>
<dbReference type="PANTHER" id="PTHR45138:SF9">
    <property type="entry name" value="DIGUANYLATE CYCLASE DGCM-RELATED"/>
    <property type="match status" value="1"/>
</dbReference>
<feature type="transmembrane region" description="Helical" evidence="3">
    <location>
        <begin position="36"/>
        <end position="54"/>
    </location>
</feature>
<dbReference type="SUPFAM" id="SSF55073">
    <property type="entry name" value="Nucleotide cyclase"/>
    <property type="match status" value="1"/>
</dbReference>
<keyword evidence="3" id="KW-0472">Membrane</keyword>
<keyword evidence="3" id="KW-0812">Transmembrane</keyword>
<name>Q0ASF5_MARMM</name>
<dbReference type="PROSITE" id="PS50887">
    <property type="entry name" value="GGDEF"/>
    <property type="match status" value="1"/>
</dbReference>
<evidence type="ECO:0000259" key="4">
    <source>
        <dbReference type="PROSITE" id="PS50887"/>
    </source>
</evidence>
<proteinExistence type="predicted"/>
<feature type="transmembrane region" description="Helical" evidence="3">
    <location>
        <begin position="60"/>
        <end position="82"/>
    </location>
</feature>
<keyword evidence="6" id="KW-1185">Reference proteome</keyword>
<dbReference type="PANTHER" id="PTHR45138">
    <property type="entry name" value="REGULATORY COMPONENTS OF SENSORY TRANSDUCTION SYSTEM"/>
    <property type="match status" value="1"/>
</dbReference>
<dbReference type="GO" id="GO:0005886">
    <property type="term" value="C:plasma membrane"/>
    <property type="evidence" value="ECO:0007669"/>
    <property type="project" value="TreeGrafter"/>
</dbReference>
<dbReference type="AlphaFoldDB" id="Q0ASF5"/>
<dbReference type="SMART" id="SM00267">
    <property type="entry name" value="GGDEF"/>
    <property type="match status" value="1"/>
</dbReference>
<dbReference type="Pfam" id="PF00990">
    <property type="entry name" value="GGDEF"/>
    <property type="match status" value="1"/>
</dbReference>
<evidence type="ECO:0000256" key="3">
    <source>
        <dbReference type="SAM" id="Phobius"/>
    </source>
</evidence>
<dbReference type="InterPro" id="IPR029787">
    <property type="entry name" value="Nucleotide_cyclase"/>
</dbReference>
<dbReference type="STRING" id="394221.Mmar10_0489"/>
<feature type="transmembrane region" description="Helical" evidence="3">
    <location>
        <begin position="6"/>
        <end position="24"/>
    </location>
</feature>
<evidence type="ECO:0000256" key="2">
    <source>
        <dbReference type="ARBA" id="ARBA00034247"/>
    </source>
</evidence>
<dbReference type="FunFam" id="3.30.70.270:FF:000001">
    <property type="entry name" value="Diguanylate cyclase domain protein"/>
    <property type="match status" value="1"/>
</dbReference>
<dbReference type="InterPro" id="IPR043128">
    <property type="entry name" value="Rev_trsase/Diguanyl_cyclase"/>
</dbReference>
<dbReference type="eggNOG" id="COG3706">
    <property type="taxonomic scope" value="Bacteria"/>
</dbReference>
<dbReference type="GO" id="GO:1902201">
    <property type="term" value="P:negative regulation of bacterial-type flagellum-dependent cell motility"/>
    <property type="evidence" value="ECO:0007669"/>
    <property type="project" value="TreeGrafter"/>
</dbReference>
<feature type="transmembrane region" description="Helical" evidence="3">
    <location>
        <begin position="118"/>
        <end position="139"/>
    </location>
</feature>
<keyword evidence="3" id="KW-1133">Transmembrane helix</keyword>
<dbReference type="CDD" id="cd01949">
    <property type="entry name" value="GGDEF"/>
    <property type="match status" value="1"/>
</dbReference>
<dbReference type="KEGG" id="mmr:Mmar10_0489"/>
<dbReference type="InterPro" id="IPR050469">
    <property type="entry name" value="Diguanylate_Cyclase"/>
</dbReference>
<dbReference type="NCBIfam" id="TIGR00254">
    <property type="entry name" value="GGDEF"/>
    <property type="match status" value="1"/>
</dbReference>
<evidence type="ECO:0000313" key="5">
    <source>
        <dbReference type="EMBL" id="ABI64782.1"/>
    </source>
</evidence>
<dbReference type="EMBL" id="CP000449">
    <property type="protein sequence ID" value="ABI64782.1"/>
    <property type="molecule type" value="Genomic_DNA"/>
</dbReference>
<feature type="transmembrane region" description="Helical" evidence="3">
    <location>
        <begin position="186"/>
        <end position="210"/>
    </location>
</feature>
<evidence type="ECO:0000256" key="1">
    <source>
        <dbReference type="ARBA" id="ARBA00012528"/>
    </source>
</evidence>
<dbReference type="GO" id="GO:0052621">
    <property type="term" value="F:diguanylate cyclase activity"/>
    <property type="evidence" value="ECO:0007669"/>
    <property type="project" value="UniProtKB-EC"/>
</dbReference>
<organism evidence="5 6">
    <name type="scientific">Maricaulis maris (strain MCS10)</name>
    <name type="common">Caulobacter maris</name>
    <dbReference type="NCBI Taxonomy" id="394221"/>
    <lineage>
        <taxon>Bacteria</taxon>
        <taxon>Pseudomonadati</taxon>
        <taxon>Pseudomonadota</taxon>
        <taxon>Alphaproteobacteria</taxon>
        <taxon>Maricaulales</taxon>
        <taxon>Maricaulaceae</taxon>
        <taxon>Maricaulis</taxon>
    </lineage>
</organism>
<evidence type="ECO:0000313" key="6">
    <source>
        <dbReference type="Proteomes" id="UP000001964"/>
    </source>
</evidence>
<reference evidence="5 6" key="1">
    <citation type="submission" date="2006-08" db="EMBL/GenBank/DDBJ databases">
        <title>Complete sequence of Maricaulis maris MCS10.</title>
        <authorList>
            <consortium name="US DOE Joint Genome Institute"/>
            <person name="Copeland A."/>
            <person name="Lucas S."/>
            <person name="Lapidus A."/>
            <person name="Barry K."/>
            <person name="Detter J.C."/>
            <person name="Glavina del Rio T."/>
            <person name="Hammon N."/>
            <person name="Israni S."/>
            <person name="Dalin E."/>
            <person name="Tice H."/>
            <person name="Pitluck S."/>
            <person name="Saunders E."/>
            <person name="Brettin T."/>
            <person name="Bruce D."/>
            <person name="Han C."/>
            <person name="Tapia R."/>
            <person name="Gilna P."/>
            <person name="Schmutz J."/>
            <person name="Larimer F."/>
            <person name="Land M."/>
            <person name="Hauser L."/>
            <person name="Kyrpides N."/>
            <person name="Mikhailova N."/>
            <person name="Viollier P."/>
            <person name="Stephens C."/>
            <person name="Richardson P."/>
        </authorList>
    </citation>
    <scope>NUCLEOTIDE SEQUENCE [LARGE SCALE GENOMIC DNA]</scope>
    <source>
        <strain evidence="5 6">MCS10</strain>
    </source>
</reference>
<dbReference type="HOGENOM" id="CLU_000445_11_1_5"/>
<dbReference type="Gene3D" id="3.30.70.270">
    <property type="match status" value="1"/>
</dbReference>
<sequence length="384" mass="40820" precursor="true">MDTKTLILGLVPVILAGVFIHAANAAIQRNSNGPRWWLAGTAAHGIGLGLITLRDVLPDVLGIVLGDILAAGGFLIMLEGVARFAGKRVPKWQLVGMAAIVVLGFPAFTWVIDNAAVRFGIFGSVVIASNLLMLGYLSIIGRRDGQPGVRLLRYTIYYFVGSLTVTCGGVLLLTPEMPSILAPSQLVAMGLLSLLVVETNLVFGFVLLSASRSASVLRRAALTDHLTGLPNRRAFEALVNDHFEMAPSGEQQAALVVFDIDHFKQVNDGHGHDVGDAVLQHVATVLQAAIRDTDHVARLGGEEFVALIHARPEASVHDIADRIRQAVADRPFVLDGREVSVTISAGLVEVSGGQPTLASLFKRADQALYKAKDAGRNQVVTAAA</sequence>
<feature type="transmembrane region" description="Helical" evidence="3">
    <location>
        <begin position="151"/>
        <end position="174"/>
    </location>
</feature>
<feature type="domain" description="GGDEF" evidence="4">
    <location>
        <begin position="251"/>
        <end position="384"/>
    </location>
</feature>
<dbReference type="Proteomes" id="UP000001964">
    <property type="component" value="Chromosome"/>
</dbReference>
<dbReference type="OrthoDB" id="9812260at2"/>
<dbReference type="EC" id="2.7.7.65" evidence="1"/>
<dbReference type="InterPro" id="IPR000160">
    <property type="entry name" value="GGDEF_dom"/>
</dbReference>
<gene>
    <name evidence="5" type="ordered locus">Mmar10_0489</name>
</gene>
<accession>Q0ASF5</accession>
<dbReference type="RefSeq" id="WP_011642429.1">
    <property type="nucleotide sequence ID" value="NC_008347.1"/>
</dbReference>
<feature type="transmembrane region" description="Helical" evidence="3">
    <location>
        <begin position="94"/>
        <end position="112"/>
    </location>
</feature>